<proteinExistence type="predicted"/>
<feature type="region of interest" description="Disordered" evidence="1">
    <location>
        <begin position="1"/>
        <end position="53"/>
    </location>
</feature>
<name>A0A0S2FAL9_LYSAN</name>
<evidence type="ECO:0000313" key="2">
    <source>
        <dbReference type="EMBL" id="ALN80586.1"/>
    </source>
</evidence>
<feature type="compositionally biased region" description="Basic and acidic residues" evidence="1">
    <location>
        <begin position="15"/>
        <end position="27"/>
    </location>
</feature>
<evidence type="ECO:0000313" key="3">
    <source>
        <dbReference type="Proteomes" id="UP000060787"/>
    </source>
</evidence>
<accession>A0A0S2FAL9</accession>
<gene>
    <name evidence="2" type="ORF">LA76x_2456</name>
</gene>
<dbReference type="EMBL" id="CP011129">
    <property type="protein sequence ID" value="ALN80586.1"/>
    <property type="molecule type" value="Genomic_DNA"/>
</dbReference>
<protein>
    <submittedName>
        <fullName evidence="2">Uncharacterized protein</fullName>
    </submittedName>
</protein>
<feature type="compositionally biased region" description="Basic residues" evidence="1">
    <location>
        <begin position="28"/>
        <end position="37"/>
    </location>
</feature>
<organism evidence="2 3">
    <name type="scientific">Lysobacter antibioticus</name>
    <dbReference type="NCBI Taxonomy" id="84531"/>
    <lineage>
        <taxon>Bacteria</taxon>
        <taxon>Pseudomonadati</taxon>
        <taxon>Pseudomonadota</taxon>
        <taxon>Gammaproteobacteria</taxon>
        <taxon>Lysobacterales</taxon>
        <taxon>Lysobacteraceae</taxon>
        <taxon>Lysobacter</taxon>
    </lineage>
</organism>
<dbReference type="AlphaFoldDB" id="A0A0S2FAL9"/>
<reference evidence="2 3" key="1">
    <citation type="journal article" date="2015" name="BMC Genomics">
        <title>Comparative genomics and metabolic profiling of the genus Lysobacter.</title>
        <authorList>
            <person name="de Bruijn I."/>
            <person name="Cheng X."/>
            <person name="de Jager V."/>
            <person name="Exposito R.G."/>
            <person name="Watrous J."/>
            <person name="Patel N."/>
            <person name="Postma J."/>
            <person name="Dorrestein P.C."/>
            <person name="Kobayashi D."/>
            <person name="Raaijmakers J.M."/>
        </authorList>
    </citation>
    <scope>NUCLEOTIDE SEQUENCE [LARGE SCALE GENOMIC DNA]</scope>
    <source>
        <strain evidence="2 3">76</strain>
    </source>
</reference>
<keyword evidence="3" id="KW-1185">Reference proteome</keyword>
<evidence type="ECO:0000256" key="1">
    <source>
        <dbReference type="SAM" id="MobiDB-lite"/>
    </source>
</evidence>
<dbReference type="Proteomes" id="UP000060787">
    <property type="component" value="Chromosome"/>
</dbReference>
<dbReference type="PATRIC" id="fig|84531.8.peg.2465"/>
<dbReference type="KEGG" id="lab:LA76x_2456"/>
<sequence length="53" mass="6098">MAPVSAPARRRRADKRSGARPDQEIKDRSRRFAKCARRREGEGGSFGQARRER</sequence>